<name>A0A2W1B8H1_HELAM</name>
<sequence>MHFQCVRVRPHVANAPRMRSTRADRELSASCARAVTAIVRCASLAQLTQGSYRAREWRAFCAQSVLALTVPYIGSVLSKMADVARRLRAARVRR</sequence>
<organism evidence="1 2">
    <name type="scientific">Helicoverpa armigera</name>
    <name type="common">Cotton bollworm</name>
    <name type="synonym">Heliothis armigera</name>
    <dbReference type="NCBI Taxonomy" id="29058"/>
    <lineage>
        <taxon>Eukaryota</taxon>
        <taxon>Metazoa</taxon>
        <taxon>Ecdysozoa</taxon>
        <taxon>Arthropoda</taxon>
        <taxon>Hexapoda</taxon>
        <taxon>Insecta</taxon>
        <taxon>Pterygota</taxon>
        <taxon>Neoptera</taxon>
        <taxon>Endopterygota</taxon>
        <taxon>Lepidoptera</taxon>
        <taxon>Glossata</taxon>
        <taxon>Ditrysia</taxon>
        <taxon>Noctuoidea</taxon>
        <taxon>Noctuidae</taxon>
        <taxon>Heliothinae</taxon>
        <taxon>Helicoverpa</taxon>
    </lineage>
</organism>
<dbReference type="AlphaFoldDB" id="A0A2W1B8H1"/>
<dbReference type="EMBL" id="KZ150224">
    <property type="protein sequence ID" value="PZC72069.1"/>
    <property type="molecule type" value="Genomic_DNA"/>
</dbReference>
<evidence type="ECO:0000313" key="1">
    <source>
        <dbReference type="EMBL" id="PZC72069.1"/>
    </source>
</evidence>
<reference evidence="1 2" key="1">
    <citation type="journal article" date="2017" name="BMC Biol.">
        <title>Genomic innovations, transcriptional plasticity and gene loss underlying the evolution and divergence of two highly polyphagous and invasive Helicoverpa pest species.</title>
        <authorList>
            <person name="Pearce S.L."/>
            <person name="Clarke D.F."/>
            <person name="East P.D."/>
            <person name="Elfekih S."/>
            <person name="Gordon K.H."/>
            <person name="Jermiin L.S."/>
            <person name="McGaughran A."/>
            <person name="Oakeshott J.G."/>
            <person name="Papanikolaou A."/>
            <person name="Perera O.P."/>
            <person name="Rane R.V."/>
            <person name="Richards S."/>
            <person name="Tay W.T."/>
            <person name="Walsh T.K."/>
            <person name="Anderson A."/>
            <person name="Anderson C.J."/>
            <person name="Asgari S."/>
            <person name="Board P.G."/>
            <person name="Bretschneider A."/>
            <person name="Campbell P.M."/>
            <person name="Chertemps T."/>
            <person name="Christeller J.T."/>
            <person name="Coppin C.W."/>
            <person name="Downes S.J."/>
            <person name="Duan G."/>
            <person name="Farnsworth C.A."/>
            <person name="Good R.T."/>
            <person name="Han L.B."/>
            <person name="Han Y.C."/>
            <person name="Hatje K."/>
            <person name="Horne I."/>
            <person name="Huang Y.P."/>
            <person name="Hughes D.S."/>
            <person name="Jacquin-Joly E."/>
            <person name="James W."/>
            <person name="Jhangiani S."/>
            <person name="Kollmar M."/>
            <person name="Kuwar S.S."/>
            <person name="Li S."/>
            <person name="Liu N.Y."/>
            <person name="Maibeche M.T."/>
            <person name="Miller J.R."/>
            <person name="Montagne N."/>
            <person name="Perry T."/>
            <person name="Qu J."/>
            <person name="Song S.V."/>
            <person name="Sutton G.G."/>
            <person name="Vogel H."/>
            <person name="Walenz B.P."/>
            <person name="Xu W."/>
            <person name="Zhang H.J."/>
            <person name="Zou Z."/>
            <person name="Batterham P."/>
            <person name="Edwards O.R."/>
            <person name="Feyereisen R."/>
            <person name="Gibbs R.A."/>
            <person name="Heckel D.G."/>
            <person name="McGrath A."/>
            <person name="Robin C."/>
            <person name="Scherer S.E."/>
            <person name="Worley K.C."/>
            <person name="Wu Y.D."/>
        </authorList>
    </citation>
    <scope>NUCLEOTIDE SEQUENCE [LARGE SCALE GENOMIC DNA]</scope>
    <source>
        <strain evidence="1">Harm_GR_Male_#8</strain>
        <tissue evidence="1">Whole organism</tissue>
    </source>
</reference>
<accession>A0A2W1B8H1</accession>
<dbReference type="Proteomes" id="UP000249218">
    <property type="component" value="Unassembled WGS sequence"/>
</dbReference>
<proteinExistence type="predicted"/>
<keyword evidence="2" id="KW-1185">Reference proteome</keyword>
<gene>
    <name evidence="1" type="primary">HaOG211956</name>
    <name evidence="1" type="ORF">B5X24_HaOG211956</name>
</gene>
<evidence type="ECO:0000313" key="2">
    <source>
        <dbReference type="Proteomes" id="UP000249218"/>
    </source>
</evidence>
<protein>
    <submittedName>
        <fullName evidence="1">Uncharacterized protein</fullName>
    </submittedName>
</protein>